<evidence type="ECO:0000256" key="3">
    <source>
        <dbReference type="ARBA" id="ARBA00022729"/>
    </source>
</evidence>
<dbReference type="PROSITE" id="PS51257">
    <property type="entry name" value="PROKAR_LIPOPROTEIN"/>
    <property type="match status" value="1"/>
</dbReference>
<dbReference type="PANTHER" id="PTHR42953:SF3">
    <property type="entry name" value="HIGH-AFFINITY ZINC UPTAKE SYSTEM PROTEIN ZNUA"/>
    <property type="match status" value="1"/>
</dbReference>
<dbReference type="Proteomes" id="UP000199481">
    <property type="component" value="Unassembled WGS sequence"/>
</dbReference>
<dbReference type="InterPro" id="IPR006128">
    <property type="entry name" value="Lipoprotein_PsaA-like"/>
</dbReference>
<dbReference type="GO" id="GO:0030001">
    <property type="term" value="P:metal ion transport"/>
    <property type="evidence" value="ECO:0007669"/>
    <property type="project" value="InterPro"/>
</dbReference>
<keyword evidence="2 4" id="KW-0813">Transport</keyword>
<dbReference type="Gene3D" id="3.40.50.1980">
    <property type="entry name" value="Nitrogenase molybdenum iron protein domain"/>
    <property type="match status" value="2"/>
</dbReference>
<sequence length="314" mass="34997">MNKKKRIVLMTLASIMMLLVIGCGNQESTQQGTDKLNVVTTFYPMYDFTKNVAGDEAEVTLLLEAGTDTHGYEPSAKEVAAISDADVFVYNSEEMEVWVSSVLESINTENTVIVNASEGISFLESTEEDHHDENEEEGHHHEVDPHIWLDPVLAQEEVTTIKEGLVAADPENEEIYETNATQYNEKLQALDQEFTNAFSDATSRVFVTQHAAFAYLANRYDLEQVSIAGISTEEEPSPAKLAELQDYINANDIHYIYYAETSSSKIAETLANETGTELEILNPIEGITTEDQEKGTDYIQLMKNNLAALQKSIH</sequence>
<organism evidence="6 7">
    <name type="scientific">Carnobacterium viridans</name>
    <dbReference type="NCBI Taxonomy" id="174587"/>
    <lineage>
        <taxon>Bacteria</taxon>
        <taxon>Bacillati</taxon>
        <taxon>Bacillota</taxon>
        <taxon>Bacilli</taxon>
        <taxon>Lactobacillales</taxon>
        <taxon>Carnobacteriaceae</taxon>
        <taxon>Carnobacterium</taxon>
    </lineage>
</organism>
<dbReference type="InterPro" id="IPR050492">
    <property type="entry name" value="Bact_metal-bind_prot9"/>
</dbReference>
<dbReference type="PRINTS" id="PR00691">
    <property type="entry name" value="ADHESINB"/>
</dbReference>
<evidence type="ECO:0000256" key="4">
    <source>
        <dbReference type="RuleBase" id="RU003512"/>
    </source>
</evidence>
<dbReference type="EMBL" id="FNJW01000008">
    <property type="protein sequence ID" value="SDQ37078.1"/>
    <property type="molecule type" value="Genomic_DNA"/>
</dbReference>
<dbReference type="PANTHER" id="PTHR42953">
    <property type="entry name" value="HIGH-AFFINITY ZINC UPTAKE SYSTEM PROTEIN ZNUA-RELATED"/>
    <property type="match status" value="1"/>
</dbReference>
<proteinExistence type="inferred from homology"/>
<evidence type="ECO:0000313" key="6">
    <source>
        <dbReference type="EMBL" id="SDQ37078.1"/>
    </source>
</evidence>
<dbReference type="InterPro" id="IPR006129">
    <property type="entry name" value="AdhesinB"/>
</dbReference>
<evidence type="ECO:0000256" key="1">
    <source>
        <dbReference type="ARBA" id="ARBA00011028"/>
    </source>
</evidence>
<dbReference type="CDD" id="cd01017">
    <property type="entry name" value="AdcA"/>
    <property type="match status" value="1"/>
</dbReference>
<comment type="similarity">
    <text evidence="1 4">Belongs to the bacterial solute-binding protein 9 family.</text>
</comment>
<dbReference type="GO" id="GO:0046872">
    <property type="term" value="F:metal ion binding"/>
    <property type="evidence" value="ECO:0007669"/>
    <property type="project" value="InterPro"/>
</dbReference>
<accession>A0A1H1ABF9</accession>
<feature type="signal peptide" evidence="5">
    <location>
        <begin position="1"/>
        <end position="22"/>
    </location>
</feature>
<dbReference type="Pfam" id="PF01297">
    <property type="entry name" value="ZnuA"/>
    <property type="match status" value="1"/>
</dbReference>
<feature type="chain" id="PRO_5038346382" evidence="5">
    <location>
        <begin position="23"/>
        <end position="314"/>
    </location>
</feature>
<gene>
    <name evidence="6" type="ORF">SAMN04487752_2001</name>
</gene>
<dbReference type="PRINTS" id="PR00690">
    <property type="entry name" value="ADHESNFAMILY"/>
</dbReference>
<keyword evidence="7" id="KW-1185">Reference proteome</keyword>
<protein>
    <submittedName>
        <fullName evidence="6">Zinc transport system substrate-binding protein</fullName>
    </submittedName>
</protein>
<dbReference type="AlphaFoldDB" id="A0A1H1ABF9"/>
<dbReference type="GO" id="GO:0007155">
    <property type="term" value="P:cell adhesion"/>
    <property type="evidence" value="ECO:0007669"/>
    <property type="project" value="InterPro"/>
</dbReference>
<keyword evidence="3 5" id="KW-0732">Signal</keyword>
<name>A0A1H1ABF9_9LACT</name>
<evidence type="ECO:0000256" key="2">
    <source>
        <dbReference type="ARBA" id="ARBA00022448"/>
    </source>
</evidence>
<evidence type="ECO:0000313" key="7">
    <source>
        <dbReference type="Proteomes" id="UP000199481"/>
    </source>
</evidence>
<evidence type="ECO:0000256" key="5">
    <source>
        <dbReference type="SAM" id="SignalP"/>
    </source>
</evidence>
<dbReference type="InterPro" id="IPR006127">
    <property type="entry name" value="ZnuA-like"/>
</dbReference>
<dbReference type="SUPFAM" id="SSF53807">
    <property type="entry name" value="Helical backbone' metal receptor"/>
    <property type="match status" value="1"/>
</dbReference>
<reference evidence="7" key="1">
    <citation type="submission" date="2016-10" db="EMBL/GenBank/DDBJ databases">
        <authorList>
            <person name="Varghese N."/>
            <person name="Submissions S."/>
        </authorList>
    </citation>
    <scope>NUCLEOTIDE SEQUENCE [LARGE SCALE GENOMIC DNA]</scope>
    <source>
        <strain evidence="7">MPL-11</strain>
    </source>
</reference>